<dbReference type="RefSeq" id="WP_217076355.1">
    <property type="nucleotide sequence ID" value="NZ_CAJHCY010000026.1"/>
</dbReference>
<dbReference type="AlphaFoldDB" id="A0AAP2MP33"/>
<accession>A0AAP2MP33</accession>
<dbReference type="EMBL" id="JAHPMX010000007">
    <property type="protein sequence ID" value="MBU9358035.1"/>
    <property type="molecule type" value="Genomic_DNA"/>
</dbReference>
<dbReference type="Proteomes" id="UP001196915">
    <property type="component" value="Unassembled WGS sequence"/>
</dbReference>
<name>A0AAP2MP33_9BURK</name>
<evidence type="ECO:0000313" key="2">
    <source>
        <dbReference type="Proteomes" id="UP001196915"/>
    </source>
</evidence>
<protein>
    <submittedName>
        <fullName evidence="1">Tetratricopeptide repeat protein</fullName>
    </submittedName>
</protein>
<sequence>MNRKNVLGIAFILFFVFGVSCAWALTDKSKMAGDFEGIGRPGVFSSKAMNNGLDIQYYSPSLRRTLSYRVENFDECSMMGAYIVPHTNLLAVDGSCSSQGGQIYRHIYKWSAADKNWCLIRQINGEKPDITSGTVVPVEDVLRVSGCSPIGKNDSLTYESKKQVQDEIRGELDEFKKATQAPTSLEKYVSEIPHFQVAELAAYIDAENVEDVNNLAFFLEKYKRNSEAAQLLQSLIKKFPNRTVARLNLADAYWEIDAKELAISEYREYRRQMHLKGLSAKIPPRVVDRAK</sequence>
<gene>
    <name evidence="1" type="ORF">KTE52_16995</name>
</gene>
<comment type="caution">
    <text evidence="1">The sequence shown here is derived from an EMBL/GenBank/DDBJ whole genome shotgun (WGS) entry which is preliminary data.</text>
</comment>
<evidence type="ECO:0000313" key="1">
    <source>
        <dbReference type="EMBL" id="MBU9358035.1"/>
    </source>
</evidence>
<organism evidence="1 2">
    <name type="scientific">Burkholderia multivorans</name>
    <dbReference type="NCBI Taxonomy" id="87883"/>
    <lineage>
        <taxon>Bacteria</taxon>
        <taxon>Pseudomonadati</taxon>
        <taxon>Pseudomonadota</taxon>
        <taxon>Betaproteobacteria</taxon>
        <taxon>Burkholderiales</taxon>
        <taxon>Burkholderiaceae</taxon>
        <taxon>Burkholderia</taxon>
        <taxon>Burkholderia cepacia complex</taxon>
    </lineage>
</organism>
<reference evidence="1" key="1">
    <citation type="submission" date="2021-06" db="EMBL/GenBank/DDBJ databases">
        <title>A collection of bacterial strains from the Burkholderia cepacia Research Laboratory and Repository.</title>
        <authorList>
            <person name="Lipuma J."/>
            <person name="Spilker T."/>
        </authorList>
    </citation>
    <scope>NUCLEOTIDE SEQUENCE</scope>
    <source>
        <strain evidence="1">AU37435</strain>
    </source>
</reference>
<proteinExistence type="predicted"/>
<dbReference type="PROSITE" id="PS51257">
    <property type="entry name" value="PROKAR_LIPOPROTEIN"/>
    <property type="match status" value="1"/>
</dbReference>